<reference evidence="2 3" key="1">
    <citation type="journal article" date="2010" name="Cell">
        <title>The genome of Naegleria gruberi illuminates early eukaryotic versatility.</title>
        <authorList>
            <person name="Fritz-Laylin L.K."/>
            <person name="Prochnik S.E."/>
            <person name="Ginger M.L."/>
            <person name="Dacks J.B."/>
            <person name="Carpenter M.L."/>
            <person name="Field M.C."/>
            <person name="Kuo A."/>
            <person name="Paredez A."/>
            <person name="Chapman J."/>
            <person name="Pham J."/>
            <person name="Shu S."/>
            <person name="Neupane R."/>
            <person name="Cipriano M."/>
            <person name="Mancuso J."/>
            <person name="Tu H."/>
            <person name="Salamov A."/>
            <person name="Lindquist E."/>
            <person name="Shapiro H."/>
            <person name="Lucas S."/>
            <person name="Grigoriev I.V."/>
            <person name="Cande W.Z."/>
            <person name="Fulton C."/>
            <person name="Rokhsar D.S."/>
            <person name="Dawson S.C."/>
        </authorList>
    </citation>
    <scope>NUCLEOTIDE SEQUENCE [LARGE SCALE GENOMIC DNA]</scope>
    <source>
        <strain evidence="2 3">NEG-M</strain>
    </source>
</reference>
<feature type="compositionally biased region" description="Acidic residues" evidence="1">
    <location>
        <begin position="666"/>
        <end position="726"/>
    </location>
</feature>
<evidence type="ECO:0000256" key="1">
    <source>
        <dbReference type="SAM" id="MobiDB-lite"/>
    </source>
</evidence>
<keyword evidence="3" id="KW-1185">Reference proteome</keyword>
<evidence type="ECO:0000313" key="3">
    <source>
        <dbReference type="Proteomes" id="UP000006671"/>
    </source>
</evidence>
<dbReference type="PANTHER" id="PTHR48209:SF2">
    <property type="entry name" value="FI24008P1"/>
    <property type="match status" value="1"/>
</dbReference>
<feature type="region of interest" description="Disordered" evidence="1">
    <location>
        <begin position="597"/>
        <end position="616"/>
    </location>
</feature>
<dbReference type="GeneID" id="8859531"/>
<dbReference type="OrthoDB" id="10397518at2759"/>
<dbReference type="RefSeq" id="XP_002679158.1">
    <property type="nucleotide sequence ID" value="XM_002679112.1"/>
</dbReference>
<sequence length="806" mass="91691">MGKHKNKPVESSSSSSEDEKKTRSSSKKSKKTSLTTPCVVQFSNSISAPPNISNVHFTLVRDEESKSFLYGESKTMQFSSNNTNQGSKYLLAVVKQGKSKPTIIDVPEFYVINEDSKQNIERKETLKREIEQGGIDSVQPGITYKQFFEKRVLGGAIVKNDGLTLFNSKKYTKIQEKRATTSATDLRKAQLQELQTLVGKTTRASALSTMQQYMPSFNIHTTHLHEVLDLKRDLLFSEKQLIEQFEEKHNRNKSLQKVWAVLEDATEETGALSEDVNVNIKSTSDFTHLPQFLQTYFGSIIDNRNWNAVSKEQRKKKKKFITSDDEQDSDQEETDNQKDFSTFLQTVAGDIPAIAHYYMVMLGLFQISQAKRFKDHAQNIIRTCYVNGILDRKQTKKAGKKEKEEKEEKKKEKKDTGIESVEAIFPNAPVEAMKKHPYLFLPKSSKCLQDLLLRFAVTDEKTRPRELRHLNVDKFICKTVQVRIACHLLASALLMCNFYMRKELVAAIQKDTKMTTEKILMCFNSMGVSPDTQSSFARKMISRMSRGGAELVSLAKEDENKKPDFNPFNEVNFYLSLPKLKQNFGFDVKEESIAETTATATATTEKPSKKSSKKSKIDVVEVLEVQEKPSKKKVYLSDDEEEVPPEEGNMKVDGDIDAGLLNAFQADEDDDEFKADEEADEEDEKDDEMVDLVDEDEEEEIKDDSDEEEIMGSDSEEEQDDEDDEMGGLIDALGTDLDMEDDSDEDLDDEEAGIRDALGKKRKNKDEDDDDEESGSIKSNKKRKHDFEQDIEEGEEDSEEDSDDDE</sequence>
<feature type="region of interest" description="Disordered" evidence="1">
    <location>
        <begin position="318"/>
        <end position="337"/>
    </location>
</feature>
<feature type="compositionally biased region" description="Acidic residues" evidence="1">
    <location>
        <begin position="737"/>
        <end position="751"/>
    </location>
</feature>
<dbReference type="KEGG" id="ngr:NAEGRDRAFT_79207"/>
<gene>
    <name evidence="2" type="ORF">NAEGRDRAFT_79207</name>
</gene>
<organism evidence="3">
    <name type="scientific">Naegleria gruberi</name>
    <name type="common">Amoeba</name>
    <dbReference type="NCBI Taxonomy" id="5762"/>
    <lineage>
        <taxon>Eukaryota</taxon>
        <taxon>Discoba</taxon>
        <taxon>Heterolobosea</taxon>
        <taxon>Tetramitia</taxon>
        <taxon>Eutetramitia</taxon>
        <taxon>Vahlkampfiidae</taxon>
        <taxon>Naegleria</taxon>
    </lineage>
</organism>
<feature type="region of interest" description="Disordered" evidence="1">
    <location>
        <begin position="395"/>
        <end position="414"/>
    </location>
</feature>
<feature type="compositionally biased region" description="Acidic residues" evidence="1">
    <location>
        <begin position="789"/>
        <end position="806"/>
    </location>
</feature>
<dbReference type="Proteomes" id="UP000006671">
    <property type="component" value="Unassembled WGS sequence"/>
</dbReference>
<feature type="compositionally biased region" description="Acidic residues" evidence="1">
    <location>
        <begin position="323"/>
        <end position="334"/>
    </location>
</feature>
<evidence type="ECO:0000313" key="2">
    <source>
        <dbReference type="EMBL" id="EFC46414.1"/>
    </source>
</evidence>
<feature type="compositionally biased region" description="Basic and acidic residues" evidence="1">
    <location>
        <begin position="401"/>
        <end position="414"/>
    </location>
</feature>
<feature type="region of interest" description="Disordered" evidence="1">
    <location>
        <begin position="631"/>
        <end position="806"/>
    </location>
</feature>
<dbReference type="EMBL" id="GG738859">
    <property type="protein sequence ID" value="EFC46414.1"/>
    <property type="molecule type" value="Genomic_DNA"/>
</dbReference>
<dbReference type="PANTHER" id="PTHR48209">
    <property type="entry name" value="AGL056WP"/>
    <property type="match status" value="1"/>
</dbReference>
<dbReference type="InParanoid" id="D2VAE2"/>
<dbReference type="AlphaFoldDB" id="D2VAE2"/>
<name>D2VAE2_NAEGR</name>
<protein>
    <submittedName>
        <fullName evidence="2">Uncharacterized protein</fullName>
    </submittedName>
</protein>
<dbReference type="VEuPathDB" id="AmoebaDB:NAEGRDRAFT_79207"/>
<dbReference type="OMA" id="LLMCNFY"/>
<proteinExistence type="predicted"/>
<feature type="region of interest" description="Disordered" evidence="1">
    <location>
        <begin position="1"/>
        <end position="34"/>
    </location>
</feature>
<accession>D2VAE2</accession>